<sequence length="238" mass="26738">MSINQIITDVWNEMDDETRRQELSHWRGVGKYADDKKWLSIGNRSVKRLGALRRFAKQRGPLSDQRPVMLEWGQGGGANAFAFKEVAEAYYGVDIAEKNLGEATRVLTEAGKPDLFRPVLLTGEPSEIVGQIEPVDIILSTAVFQHFPTKGYGYEVLKAMRAVCKDGALGLIQIRYDNGDSDFRANVSVEQYKDRFIKATSYQLDEFWSLCEDAGFTPQYLTEIAPKSHYATFALIAG</sequence>
<dbReference type="Pfam" id="PF08241">
    <property type="entry name" value="Methyltransf_11"/>
    <property type="match status" value="1"/>
</dbReference>
<feature type="domain" description="Methyltransferase type 11" evidence="1">
    <location>
        <begin position="70"/>
        <end position="168"/>
    </location>
</feature>
<dbReference type="GO" id="GO:0032259">
    <property type="term" value="P:methylation"/>
    <property type="evidence" value="ECO:0007669"/>
    <property type="project" value="UniProtKB-KW"/>
</dbReference>
<keyword evidence="2" id="KW-0808">Transferase</keyword>
<evidence type="ECO:0000313" key="2">
    <source>
        <dbReference type="EMBL" id="SFR15653.1"/>
    </source>
</evidence>
<protein>
    <submittedName>
        <fullName evidence="2">Methyltransferase domain-containing protein</fullName>
    </submittedName>
</protein>
<dbReference type="Gene3D" id="3.40.50.150">
    <property type="entry name" value="Vaccinia Virus protein VP39"/>
    <property type="match status" value="1"/>
</dbReference>
<proteinExistence type="predicted"/>
<dbReference type="InterPro" id="IPR013216">
    <property type="entry name" value="Methyltransf_11"/>
</dbReference>
<keyword evidence="3" id="KW-1185">Reference proteome</keyword>
<dbReference type="InterPro" id="IPR029063">
    <property type="entry name" value="SAM-dependent_MTases_sf"/>
</dbReference>
<dbReference type="RefSeq" id="WP_092081686.1">
    <property type="nucleotide sequence ID" value="NZ_FOYI01000010.1"/>
</dbReference>
<evidence type="ECO:0000313" key="3">
    <source>
        <dbReference type="Proteomes" id="UP000199302"/>
    </source>
</evidence>
<name>A0A1I6ED33_9RHOB</name>
<organism evidence="2 3">
    <name type="scientific">Poseidonocella sedimentorum</name>
    <dbReference type="NCBI Taxonomy" id="871652"/>
    <lineage>
        <taxon>Bacteria</taxon>
        <taxon>Pseudomonadati</taxon>
        <taxon>Pseudomonadota</taxon>
        <taxon>Alphaproteobacteria</taxon>
        <taxon>Rhodobacterales</taxon>
        <taxon>Roseobacteraceae</taxon>
        <taxon>Poseidonocella</taxon>
    </lineage>
</organism>
<dbReference type="AlphaFoldDB" id="A0A1I6ED33"/>
<dbReference type="Proteomes" id="UP000199302">
    <property type="component" value="Unassembled WGS sequence"/>
</dbReference>
<dbReference type="GO" id="GO:0008757">
    <property type="term" value="F:S-adenosylmethionine-dependent methyltransferase activity"/>
    <property type="evidence" value="ECO:0007669"/>
    <property type="project" value="InterPro"/>
</dbReference>
<dbReference type="STRING" id="871652.SAMN04515673_11028"/>
<keyword evidence="2" id="KW-0489">Methyltransferase</keyword>
<dbReference type="OrthoDB" id="9804312at2"/>
<gene>
    <name evidence="2" type="ORF">SAMN04515673_11028</name>
</gene>
<accession>A0A1I6ED33</accession>
<evidence type="ECO:0000259" key="1">
    <source>
        <dbReference type="Pfam" id="PF08241"/>
    </source>
</evidence>
<reference evidence="2 3" key="1">
    <citation type="submission" date="2016-10" db="EMBL/GenBank/DDBJ databases">
        <authorList>
            <person name="de Groot N.N."/>
        </authorList>
    </citation>
    <scope>NUCLEOTIDE SEQUENCE [LARGE SCALE GENOMIC DNA]</scope>
    <source>
        <strain evidence="3">KMM 9023,NRIC 0796,JCM 17311,KCTC 23692</strain>
    </source>
</reference>
<dbReference type="EMBL" id="FOYI01000010">
    <property type="protein sequence ID" value="SFR15653.1"/>
    <property type="molecule type" value="Genomic_DNA"/>
</dbReference>
<dbReference type="SUPFAM" id="SSF53335">
    <property type="entry name" value="S-adenosyl-L-methionine-dependent methyltransferases"/>
    <property type="match status" value="1"/>
</dbReference>